<dbReference type="STRING" id="585531.HMPREF0063_10119"/>
<evidence type="ECO:0008006" key="4">
    <source>
        <dbReference type="Google" id="ProtNLM"/>
    </source>
</evidence>
<evidence type="ECO:0000313" key="3">
    <source>
        <dbReference type="Proteomes" id="UP000003111"/>
    </source>
</evidence>
<feature type="region of interest" description="Disordered" evidence="1">
    <location>
        <begin position="37"/>
        <end position="99"/>
    </location>
</feature>
<proteinExistence type="predicted"/>
<evidence type="ECO:0000256" key="1">
    <source>
        <dbReference type="SAM" id="MobiDB-lite"/>
    </source>
</evidence>
<accession>E2S7W2</accession>
<dbReference type="Proteomes" id="UP000003111">
    <property type="component" value="Unassembled WGS sequence"/>
</dbReference>
<reference evidence="2" key="1">
    <citation type="submission" date="2010-08" db="EMBL/GenBank/DDBJ databases">
        <authorList>
            <person name="Muzny D."/>
            <person name="Qin X."/>
            <person name="Buhay C."/>
            <person name="Dugan-Rocha S."/>
            <person name="Ding Y."/>
            <person name="Chen G."/>
            <person name="Hawes A."/>
            <person name="Holder M."/>
            <person name="Jhangiani S."/>
            <person name="Johnson A."/>
            <person name="Khan Z."/>
            <person name="Li Z."/>
            <person name="Liu W."/>
            <person name="Liu X."/>
            <person name="Perez L."/>
            <person name="Shen H."/>
            <person name="Wang Q."/>
            <person name="Watt J."/>
            <person name="Xi L."/>
            <person name="Xin Y."/>
            <person name="Zhou J."/>
            <person name="Deng J."/>
            <person name="Jiang H."/>
            <person name="Liu Y."/>
            <person name="Qu J."/>
            <person name="Song X.-Z."/>
            <person name="Zhang L."/>
            <person name="Villasana D."/>
            <person name="Johnson A."/>
            <person name="Liu J."/>
            <person name="Liyanage D."/>
            <person name="Lorensuhewa L."/>
            <person name="Robinson T."/>
            <person name="Song A."/>
            <person name="Song B.-B."/>
            <person name="Dinh H."/>
            <person name="Thornton R."/>
            <person name="Coyle M."/>
            <person name="Francisco L."/>
            <person name="Jackson L."/>
            <person name="Javaid M."/>
            <person name="Korchina V."/>
            <person name="Kovar C."/>
            <person name="Mata R."/>
            <person name="Mathew T."/>
            <person name="Ngo R."/>
            <person name="Nguyen L."/>
            <person name="Nguyen N."/>
            <person name="Okwuonu G."/>
            <person name="Ongeri F."/>
            <person name="Pham C."/>
            <person name="Simmons D."/>
            <person name="Wilczek-Boney K."/>
            <person name="Hale W."/>
            <person name="Jakkamsetti A."/>
            <person name="Pham P."/>
            <person name="Ruth R."/>
            <person name="San Lucas F."/>
            <person name="Warren J."/>
            <person name="Zhang J."/>
            <person name="Zhao Z."/>
            <person name="Zhou C."/>
            <person name="Zhu D."/>
            <person name="Lee S."/>
            <person name="Bess C."/>
            <person name="Blankenburg K."/>
            <person name="Forbes L."/>
            <person name="Fu Q."/>
            <person name="Gubbala S."/>
            <person name="Hirani K."/>
            <person name="Jayaseelan J.C."/>
            <person name="Lara F."/>
            <person name="Munidasa M."/>
            <person name="Palculict T."/>
            <person name="Patil S."/>
            <person name="Pu L.-L."/>
            <person name="Saada N."/>
            <person name="Tang L."/>
            <person name="Weissenberger G."/>
            <person name="Zhu Y."/>
            <person name="Hemphill L."/>
            <person name="Shang Y."/>
            <person name="Youmans B."/>
            <person name="Ayvaz T."/>
            <person name="Ross M."/>
            <person name="Santibanez J."/>
            <person name="Aqrawi P."/>
            <person name="Gross S."/>
            <person name="Joshi V."/>
            <person name="Fowler G."/>
            <person name="Nazareth L."/>
            <person name="Reid J."/>
            <person name="Worley K."/>
            <person name="Petrosino J."/>
            <person name="Highlander S."/>
            <person name="Gibbs R."/>
        </authorList>
    </citation>
    <scope>NUCLEOTIDE SEQUENCE [LARGE SCALE GENOMIC DNA]</scope>
    <source>
        <strain evidence="2">DSM 15272</strain>
    </source>
</reference>
<sequence>MFRKTLLLAAGGAGYVLGARAGRERYEQIMSRVEGLRNDPTVQQAAQDARSAASDVVDDLKESAQQAGAEVTGRSDDTDGARSAEPAPAKGVPGGATGV</sequence>
<dbReference type="HOGENOM" id="CLU_142819_4_0_11"/>
<keyword evidence="3" id="KW-1185">Reference proteome</keyword>
<feature type="compositionally biased region" description="Low complexity" evidence="1">
    <location>
        <begin position="42"/>
        <end position="55"/>
    </location>
</feature>
<dbReference type="AlphaFoldDB" id="E2S7W2"/>
<dbReference type="EMBL" id="ACLF03000001">
    <property type="protein sequence ID" value="EFQ84778.1"/>
    <property type="molecule type" value="Genomic_DNA"/>
</dbReference>
<protein>
    <recommendedName>
        <fullName evidence="4">YtxH domain-containing protein</fullName>
    </recommendedName>
</protein>
<evidence type="ECO:0000313" key="2">
    <source>
        <dbReference type="EMBL" id="EFQ84778.1"/>
    </source>
</evidence>
<organism evidence="2 3">
    <name type="scientific">Aeromicrobium marinum DSM 15272</name>
    <dbReference type="NCBI Taxonomy" id="585531"/>
    <lineage>
        <taxon>Bacteria</taxon>
        <taxon>Bacillati</taxon>
        <taxon>Actinomycetota</taxon>
        <taxon>Actinomycetes</taxon>
        <taxon>Propionibacteriales</taxon>
        <taxon>Nocardioidaceae</taxon>
        <taxon>Aeromicrobium</taxon>
    </lineage>
</organism>
<dbReference type="RefSeq" id="WP_007076686.1">
    <property type="nucleotide sequence ID" value="NZ_CM001024.1"/>
</dbReference>
<feature type="compositionally biased region" description="Basic and acidic residues" evidence="1">
    <location>
        <begin position="73"/>
        <end position="82"/>
    </location>
</feature>
<name>E2S7W2_9ACTN</name>
<comment type="caution">
    <text evidence="2">The sequence shown here is derived from an EMBL/GenBank/DDBJ whole genome shotgun (WGS) entry which is preliminary data.</text>
</comment>
<gene>
    <name evidence="2" type="ORF">HMPREF0063_10119</name>
</gene>